<dbReference type="GO" id="GO:0036149">
    <property type="term" value="P:phosphatidylinositol acyl-chain remodeling"/>
    <property type="evidence" value="ECO:0007669"/>
    <property type="project" value="TreeGrafter"/>
</dbReference>
<protein>
    <recommendedName>
        <fullName evidence="5">Phospholipid/glycerol acyltransferase domain-containing protein</fullName>
    </recommendedName>
</protein>
<dbReference type="Pfam" id="PF16076">
    <property type="entry name" value="Acyltransf_C"/>
    <property type="match status" value="1"/>
</dbReference>
<keyword evidence="7" id="KW-1185">Reference proteome</keyword>
<dbReference type="InterPro" id="IPR002123">
    <property type="entry name" value="Plipid/glycerol_acylTrfase"/>
</dbReference>
<organism evidence="6 7">
    <name type="scientific">Mythimna separata</name>
    <name type="common">Oriental armyworm</name>
    <name type="synonym">Pseudaletia separata</name>
    <dbReference type="NCBI Taxonomy" id="271217"/>
    <lineage>
        <taxon>Eukaryota</taxon>
        <taxon>Metazoa</taxon>
        <taxon>Ecdysozoa</taxon>
        <taxon>Arthropoda</taxon>
        <taxon>Hexapoda</taxon>
        <taxon>Insecta</taxon>
        <taxon>Pterygota</taxon>
        <taxon>Neoptera</taxon>
        <taxon>Endopterygota</taxon>
        <taxon>Lepidoptera</taxon>
        <taxon>Glossata</taxon>
        <taxon>Ditrysia</taxon>
        <taxon>Noctuoidea</taxon>
        <taxon>Noctuidae</taxon>
        <taxon>Noctuinae</taxon>
        <taxon>Hadenini</taxon>
        <taxon>Mythimna</taxon>
    </lineage>
</organism>
<keyword evidence="4" id="KW-0812">Transmembrane</keyword>
<feature type="domain" description="Phospholipid/glycerol acyltransferase" evidence="5">
    <location>
        <begin position="77"/>
        <end position="226"/>
    </location>
</feature>
<dbReference type="EMBL" id="JARGEI010000017">
    <property type="protein sequence ID" value="KAJ8716708.1"/>
    <property type="molecule type" value="Genomic_DNA"/>
</dbReference>
<dbReference type="GO" id="GO:0005783">
    <property type="term" value="C:endoplasmic reticulum"/>
    <property type="evidence" value="ECO:0007669"/>
    <property type="project" value="TreeGrafter"/>
</dbReference>
<evidence type="ECO:0000256" key="3">
    <source>
        <dbReference type="ARBA" id="ARBA00023315"/>
    </source>
</evidence>
<keyword evidence="4" id="KW-0472">Membrane</keyword>
<evidence type="ECO:0000256" key="2">
    <source>
        <dbReference type="ARBA" id="ARBA00022679"/>
    </source>
</evidence>
<dbReference type="SUPFAM" id="SSF69593">
    <property type="entry name" value="Glycerol-3-phosphate (1)-acyltransferase"/>
    <property type="match status" value="1"/>
</dbReference>
<sequence length="387" mass="46212">MAVGLLLCTAWYYTILAGFFILYCPVMYLMFFSHRLYRKLVDTLFSLWELYPVALFQCCCNTQLHHFGDYVNPDENTIIVMNHRTRVDWNYVWIALYHATQNPSSELCSCKQTDQNSIKSNSALDLGGKSKIKFVLKDEIKNIPGMGWIMQLNFFLYVKRNWREDQVSLSQFVDYYQKLNYDYRLVLFPEGTDLSEENLRRSEKFAHANNMQHYEYVLHPRTTGWVALCSRLRDSGLASIYDVTVAYDSPAQTEMDLLRGKIPMHVSFYFKRYSIEKLPREDDALKTWLGDRWREKEYSLRRFHNDGNFIDPQYNRAPPQRSPRSLLTAKLGFVFWTIIDIFFIYSLINSVLFQFWVLYHFFLFIFITWYFGGFHNIQYKLLEKLIM</sequence>
<feature type="transmembrane region" description="Helical" evidence="4">
    <location>
        <begin position="326"/>
        <end position="347"/>
    </location>
</feature>
<dbReference type="AlphaFoldDB" id="A0AAD8DQI3"/>
<dbReference type="PANTHER" id="PTHR10983:SF16">
    <property type="entry name" value="LYSOCARDIOLIPIN ACYLTRANSFERASE 1"/>
    <property type="match status" value="1"/>
</dbReference>
<dbReference type="SMART" id="SM00563">
    <property type="entry name" value="PlsC"/>
    <property type="match status" value="1"/>
</dbReference>
<dbReference type="PANTHER" id="PTHR10983">
    <property type="entry name" value="1-ACYLGLYCEROL-3-PHOSPHATE ACYLTRANSFERASE-RELATED"/>
    <property type="match status" value="1"/>
</dbReference>
<evidence type="ECO:0000313" key="6">
    <source>
        <dbReference type="EMBL" id="KAJ8716708.1"/>
    </source>
</evidence>
<dbReference type="InterPro" id="IPR032098">
    <property type="entry name" value="Acyltransf_C"/>
</dbReference>
<keyword evidence="4" id="KW-1133">Transmembrane helix</keyword>
<evidence type="ECO:0000259" key="5">
    <source>
        <dbReference type="SMART" id="SM00563"/>
    </source>
</evidence>
<dbReference type="Pfam" id="PF01553">
    <property type="entry name" value="Acyltransferase"/>
    <property type="match status" value="1"/>
</dbReference>
<dbReference type="Proteomes" id="UP001231518">
    <property type="component" value="Chromosome 14"/>
</dbReference>
<evidence type="ECO:0000256" key="1">
    <source>
        <dbReference type="ARBA" id="ARBA00008655"/>
    </source>
</evidence>
<keyword evidence="2" id="KW-0808">Transferase</keyword>
<accession>A0AAD8DQI3</accession>
<evidence type="ECO:0000313" key="7">
    <source>
        <dbReference type="Proteomes" id="UP001231518"/>
    </source>
</evidence>
<reference evidence="6" key="1">
    <citation type="submission" date="2023-03" db="EMBL/GenBank/DDBJ databases">
        <title>Chromosome-level genomes of two armyworms, Mythimna separata and Mythimna loreyi, provide insights into the biosynthesis and reception of sex pheromones.</title>
        <authorList>
            <person name="Zhao H."/>
        </authorList>
    </citation>
    <scope>NUCLEOTIDE SEQUENCE</scope>
    <source>
        <strain evidence="6">BeijingLab</strain>
        <tissue evidence="6">Pupa</tissue>
    </source>
</reference>
<comment type="caution">
    <text evidence="6">The sequence shown here is derived from an EMBL/GenBank/DDBJ whole genome shotgun (WGS) entry which is preliminary data.</text>
</comment>
<feature type="transmembrane region" description="Helical" evidence="4">
    <location>
        <begin position="353"/>
        <end position="372"/>
    </location>
</feature>
<comment type="similarity">
    <text evidence="1">Belongs to the 1-acyl-sn-glycerol-3-phosphate acyltransferase family.</text>
</comment>
<evidence type="ECO:0000256" key="4">
    <source>
        <dbReference type="SAM" id="Phobius"/>
    </source>
</evidence>
<dbReference type="GO" id="GO:0016746">
    <property type="term" value="F:acyltransferase activity"/>
    <property type="evidence" value="ECO:0007669"/>
    <property type="project" value="UniProtKB-KW"/>
</dbReference>
<proteinExistence type="inferred from homology"/>
<keyword evidence="3" id="KW-0012">Acyltransferase</keyword>
<dbReference type="CDD" id="cd07990">
    <property type="entry name" value="LPLAT_LCLAT1-like"/>
    <property type="match status" value="1"/>
</dbReference>
<gene>
    <name evidence="6" type="ORF">PYW07_003335</name>
</gene>
<name>A0AAD8DQI3_MYTSE</name>
<feature type="transmembrane region" description="Helical" evidence="4">
    <location>
        <begin position="12"/>
        <end position="31"/>
    </location>
</feature>